<dbReference type="Proteomes" id="UP000003490">
    <property type="component" value="Unassembled WGS sequence"/>
</dbReference>
<gene>
    <name evidence="1" type="ORF">CLOLEP_02418</name>
</gene>
<organism evidence="1 2">
    <name type="scientific">[Clostridium] leptum DSM 753</name>
    <dbReference type="NCBI Taxonomy" id="428125"/>
    <lineage>
        <taxon>Bacteria</taxon>
        <taxon>Bacillati</taxon>
        <taxon>Bacillota</taxon>
        <taxon>Clostridia</taxon>
        <taxon>Eubacteriales</taxon>
        <taxon>Oscillospiraceae</taxon>
        <taxon>Oscillospiraceae incertae sedis</taxon>
    </lineage>
</organism>
<reference evidence="1 2" key="2">
    <citation type="submission" date="2007-08" db="EMBL/GenBank/DDBJ databases">
        <authorList>
            <person name="Fulton L."/>
            <person name="Clifton S."/>
            <person name="Fulton B."/>
            <person name="Xu J."/>
            <person name="Minx P."/>
            <person name="Pepin K.H."/>
            <person name="Johnson M."/>
            <person name="Thiruvilangam P."/>
            <person name="Bhonagiri V."/>
            <person name="Nash W.E."/>
            <person name="Wang C."/>
            <person name="Mardis E.R."/>
            <person name="Wilson R.K."/>
        </authorList>
    </citation>
    <scope>NUCLEOTIDE SEQUENCE [LARGE SCALE GENOMIC DNA]</scope>
    <source>
        <strain evidence="1 2">DSM 753</strain>
    </source>
</reference>
<protein>
    <submittedName>
        <fullName evidence="1">Uncharacterized protein</fullName>
    </submittedName>
</protein>
<reference evidence="1 2" key="1">
    <citation type="submission" date="2007-08" db="EMBL/GenBank/DDBJ databases">
        <title>Draft genome sequence of Clostridium leptum (DSM 753).</title>
        <authorList>
            <person name="Sudarsanam P."/>
            <person name="Ley R."/>
            <person name="Guruge J."/>
            <person name="Turnbaugh P.J."/>
            <person name="Mahowald M."/>
            <person name="Liep D."/>
            <person name="Gordon J."/>
        </authorList>
    </citation>
    <scope>NUCLEOTIDE SEQUENCE [LARGE SCALE GENOMIC DNA]</scope>
    <source>
        <strain evidence="1 2">DSM 753</strain>
    </source>
</reference>
<sequence length="35" mass="3810">MEADCFDFLARSVGGAGTAFHFPYCLEAVLRVSND</sequence>
<comment type="caution">
    <text evidence="1">The sequence shown here is derived from an EMBL/GenBank/DDBJ whole genome shotgun (WGS) entry which is preliminary data.</text>
</comment>
<dbReference type="EMBL" id="ABCB02000019">
    <property type="protein sequence ID" value="EDO60813.1"/>
    <property type="molecule type" value="Genomic_DNA"/>
</dbReference>
<accession>A7VV13</accession>
<proteinExistence type="predicted"/>
<evidence type="ECO:0000313" key="2">
    <source>
        <dbReference type="Proteomes" id="UP000003490"/>
    </source>
</evidence>
<dbReference type="HOGENOM" id="CLU_3364269_0_0_9"/>
<evidence type="ECO:0000313" key="1">
    <source>
        <dbReference type="EMBL" id="EDO60813.1"/>
    </source>
</evidence>
<name>A7VV13_9FIRM</name>
<dbReference type="AlphaFoldDB" id="A7VV13"/>